<name>A0AAW2M013_SESRA</name>
<dbReference type="PANTHER" id="PTHR48475">
    <property type="entry name" value="RIBONUCLEASE H"/>
    <property type="match status" value="1"/>
</dbReference>
<dbReference type="EMBL" id="JACGWJ010000023">
    <property type="protein sequence ID" value="KAL0324844.1"/>
    <property type="molecule type" value="Genomic_DNA"/>
</dbReference>
<dbReference type="AlphaFoldDB" id="A0AAW2M013"/>
<evidence type="ECO:0000259" key="1">
    <source>
        <dbReference type="Pfam" id="PF13456"/>
    </source>
</evidence>
<feature type="domain" description="RNase H type-1" evidence="1">
    <location>
        <begin position="12"/>
        <end position="102"/>
    </location>
</feature>
<dbReference type="SUPFAM" id="SSF53098">
    <property type="entry name" value="Ribonuclease H-like"/>
    <property type="match status" value="1"/>
</dbReference>
<dbReference type="InterPro" id="IPR002156">
    <property type="entry name" value="RNaseH_domain"/>
</dbReference>
<dbReference type="PANTHER" id="PTHR48475:SF2">
    <property type="entry name" value="RIBONUCLEASE H"/>
    <property type="match status" value="1"/>
</dbReference>
<organism evidence="2">
    <name type="scientific">Sesamum radiatum</name>
    <name type="common">Black benniseed</name>
    <dbReference type="NCBI Taxonomy" id="300843"/>
    <lineage>
        <taxon>Eukaryota</taxon>
        <taxon>Viridiplantae</taxon>
        <taxon>Streptophyta</taxon>
        <taxon>Embryophyta</taxon>
        <taxon>Tracheophyta</taxon>
        <taxon>Spermatophyta</taxon>
        <taxon>Magnoliopsida</taxon>
        <taxon>eudicotyledons</taxon>
        <taxon>Gunneridae</taxon>
        <taxon>Pentapetalae</taxon>
        <taxon>asterids</taxon>
        <taxon>lamiids</taxon>
        <taxon>Lamiales</taxon>
        <taxon>Pedaliaceae</taxon>
        <taxon>Sesamum</taxon>
    </lineage>
</organism>
<dbReference type="GO" id="GO:0004523">
    <property type="term" value="F:RNA-DNA hybrid ribonuclease activity"/>
    <property type="evidence" value="ECO:0007669"/>
    <property type="project" value="InterPro"/>
</dbReference>
<dbReference type="InterPro" id="IPR012337">
    <property type="entry name" value="RNaseH-like_sf"/>
</dbReference>
<sequence length="203" mass="23517">MPPKIKNGYLDFAIKFDCKASNNEVEYKALMAGMKIAHEAGARHLIAYSNSQLVVEQVEGIYETKEENMIQYMQQIAELRTSFESFQIVQILMKENVKAYCVFKLASASEDCRTRHITIQYIPKPKVLITIQAISSVDDWRTPMIKWLEEGHLPNNRWEVARLKFRAVRFLIQEGVLYKKILHAPSTPIFVPTRRSPCPQRNT</sequence>
<protein>
    <recommendedName>
        <fullName evidence="1">RNase H type-1 domain-containing protein</fullName>
    </recommendedName>
</protein>
<accession>A0AAW2M013</accession>
<reference evidence="2" key="2">
    <citation type="journal article" date="2024" name="Plant">
        <title>Genomic evolution and insights into agronomic trait innovations of Sesamum species.</title>
        <authorList>
            <person name="Miao H."/>
            <person name="Wang L."/>
            <person name="Qu L."/>
            <person name="Liu H."/>
            <person name="Sun Y."/>
            <person name="Le M."/>
            <person name="Wang Q."/>
            <person name="Wei S."/>
            <person name="Zheng Y."/>
            <person name="Lin W."/>
            <person name="Duan Y."/>
            <person name="Cao H."/>
            <person name="Xiong S."/>
            <person name="Wang X."/>
            <person name="Wei L."/>
            <person name="Li C."/>
            <person name="Ma Q."/>
            <person name="Ju M."/>
            <person name="Zhao R."/>
            <person name="Li G."/>
            <person name="Mu C."/>
            <person name="Tian Q."/>
            <person name="Mei H."/>
            <person name="Zhang T."/>
            <person name="Gao T."/>
            <person name="Zhang H."/>
        </authorList>
    </citation>
    <scope>NUCLEOTIDE SEQUENCE</scope>
    <source>
        <strain evidence="2">G02</strain>
    </source>
</reference>
<gene>
    <name evidence="2" type="ORF">Sradi_5053700</name>
</gene>
<dbReference type="Gene3D" id="3.30.420.10">
    <property type="entry name" value="Ribonuclease H-like superfamily/Ribonuclease H"/>
    <property type="match status" value="1"/>
</dbReference>
<dbReference type="GO" id="GO:0003676">
    <property type="term" value="F:nucleic acid binding"/>
    <property type="evidence" value="ECO:0007669"/>
    <property type="project" value="InterPro"/>
</dbReference>
<dbReference type="InterPro" id="IPR036397">
    <property type="entry name" value="RNaseH_sf"/>
</dbReference>
<proteinExistence type="predicted"/>
<reference evidence="2" key="1">
    <citation type="submission" date="2020-06" db="EMBL/GenBank/DDBJ databases">
        <authorList>
            <person name="Li T."/>
            <person name="Hu X."/>
            <person name="Zhang T."/>
            <person name="Song X."/>
            <person name="Zhang H."/>
            <person name="Dai N."/>
            <person name="Sheng W."/>
            <person name="Hou X."/>
            <person name="Wei L."/>
        </authorList>
    </citation>
    <scope>NUCLEOTIDE SEQUENCE</scope>
    <source>
        <strain evidence="2">G02</strain>
        <tissue evidence="2">Leaf</tissue>
    </source>
</reference>
<evidence type="ECO:0000313" key="2">
    <source>
        <dbReference type="EMBL" id="KAL0324844.1"/>
    </source>
</evidence>
<comment type="caution">
    <text evidence="2">The sequence shown here is derived from an EMBL/GenBank/DDBJ whole genome shotgun (WGS) entry which is preliminary data.</text>
</comment>
<dbReference type="Pfam" id="PF13456">
    <property type="entry name" value="RVT_3"/>
    <property type="match status" value="1"/>
</dbReference>